<reference evidence="1" key="1">
    <citation type="submission" date="2021-05" db="EMBL/GenBank/DDBJ databases">
        <authorList>
            <person name="Pan Q."/>
            <person name="Jouanno E."/>
            <person name="Zahm M."/>
            <person name="Klopp C."/>
            <person name="Cabau C."/>
            <person name="Louis A."/>
            <person name="Berthelot C."/>
            <person name="Parey E."/>
            <person name="Roest Crollius H."/>
            <person name="Montfort J."/>
            <person name="Robinson-Rechavi M."/>
            <person name="Bouchez O."/>
            <person name="Lampietro C."/>
            <person name="Lopez Roques C."/>
            <person name="Donnadieu C."/>
            <person name="Postlethwait J."/>
            <person name="Bobe J."/>
            <person name="Dillon D."/>
            <person name="Chandos A."/>
            <person name="von Hippel F."/>
            <person name="Guiguen Y."/>
        </authorList>
    </citation>
    <scope>NUCLEOTIDE SEQUENCE</scope>
    <source>
        <strain evidence="1">YG-Jan2019</strain>
    </source>
</reference>
<protein>
    <submittedName>
        <fullName evidence="1">Uncharacterized protein</fullName>
    </submittedName>
</protein>
<evidence type="ECO:0000313" key="2">
    <source>
        <dbReference type="Proteomes" id="UP001157502"/>
    </source>
</evidence>
<organism evidence="1 2">
    <name type="scientific">Dallia pectoralis</name>
    <name type="common">Alaska blackfish</name>
    <dbReference type="NCBI Taxonomy" id="75939"/>
    <lineage>
        <taxon>Eukaryota</taxon>
        <taxon>Metazoa</taxon>
        <taxon>Chordata</taxon>
        <taxon>Craniata</taxon>
        <taxon>Vertebrata</taxon>
        <taxon>Euteleostomi</taxon>
        <taxon>Actinopterygii</taxon>
        <taxon>Neopterygii</taxon>
        <taxon>Teleostei</taxon>
        <taxon>Protacanthopterygii</taxon>
        <taxon>Esociformes</taxon>
        <taxon>Umbridae</taxon>
        <taxon>Dallia</taxon>
    </lineage>
</organism>
<accession>A0ACC2H355</accession>
<keyword evidence="2" id="KW-1185">Reference proteome</keyword>
<evidence type="ECO:0000313" key="1">
    <source>
        <dbReference type="EMBL" id="KAJ8010267.1"/>
    </source>
</evidence>
<dbReference type="EMBL" id="CM055733">
    <property type="protein sequence ID" value="KAJ8010267.1"/>
    <property type="molecule type" value="Genomic_DNA"/>
</dbReference>
<dbReference type="Proteomes" id="UP001157502">
    <property type="component" value="Chromosome 6"/>
</dbReference>
<comment type="caution">
    <text evidence="1">The sequence shown here is derived from an EMBL/GenBank/DDBJ whole genome shotgun (WGS) entry which is preliminary data.</text>
</comment>
<sequence>MPELDVPLDGPQYTFTPGCAYSDACTSSGIWVWARETGKQREFLELCKATGGNHGATEPGAGYTFSSHLTSLHFLSLISASALNADDAAAQPL</sequence>
<proteinExistence type="predicted"/>
<name>A0ACC2H355_DALPE</name>
<gene>
    <name evidence="1" type="ORF">DPEC_G00073230</name>
</gene>